<organism evidence="2 3">
    <name type="scientific">Acer yangbiense</name>
    <dbReference type="NCBI Taxonomy" id="1000413"/>
    <lineage>
        <taxon>Eukaryota</taxon>
        <taxon>Viridiplantae</taxon>
        <taxon>Streptophyta</taxon>
        <taxon>Embryophyta</taxon>
        <taxon>Tracheophyta</taxon>
        <taxon>Spermatophyta</taxon>
        <taxon>Magnoliopsida</taxon>
        <taxon>eudicotyledons</taxon>
        <taxon>Gunneridae</taxon>
        <taxon>Pentapetalae</taxon>
        <taxon>rosids</taxon>
        <taxon>malvids</taxon>
        <taxon>Sapindales</taxon>
        <taxon>Sapindaceae</taxon>
        <taxon>Hippocastanoideae</taxon>
        <taxon>Acereae</taxon>
        <taxon>Acer</taxon>
    </lineage>
</organism>
<comment type="caution">
    <text evidence="2">The sequence shown here is derived from an EMBL/GenBank/DDBJ whole genome shotgun (WGS) entry which is preliminary data.</text>
</comment>
<feature type="domain" description="Reverse transcriptase Ty1/copia-type" evidence="1">
    <location>
        <begin position="5"/>
        <end position="91"/>
    </location>
</feature>
<evidence type="ECO:0000259" key="1">
    <source>
        <dbReference type="Pfam" id="PF07727"/>
    </source>
</evidence>
<reference evidence="3" key="1">
    <citation type="journal article" date="2019" name="Gigascience">
        <title>De novo genome assembly of the endangered Acer yangbiense, a plant species with extremely small populations endemic to Yunnan Province, China.</title>
        <authorList>
            <person name="Yang J."/>
            <person name="Wariss H.M."/>
            <person name="Tao L."/>
            <person name="Zhang R."/>
            <person name="Yun Q."/>
            <person name="Hollingsworth P."/>
            <person name="Dao Z."/>
            <person name="Luo G."/>
            <person name="Guo H."/>
            <person name="Ma Y."/>
            <person name="Sun W."/>
        </authorList>
    </citation>
    <scope>NUCLEOTIDE SEQUENCE [LARGE SCALE GENOMIC DNA]</scope>
    <source>
        <strain evidence="3">cv. Malutang</strain>
    </source>
</reference>
<protein>
    <recommendedName>
        <fullName evidence="1">Reverse transcriptase Ty1/copia-type domain-containing protein</fullName>
    </recommendedName>
</protein>
<dbReference type="Proteomes" id="UP000323000">
    <property type="component" value="Chromosome 7"/>
</dbReference>
<name>A0A5C7HLH0_9ROSI</name>
<dbReference type="EMBL" id="VAHF01000007">
    <property type="protein sequence ID" value="TXG57833.1"/>
    <property type="molecule type" value="Genomic_DNA"/>
</dbReference>
<proteinExistence type="predicted"/>
<evidence type="ECO:0000313" key="3">
    <source>
        <dbReference type="Proteomes" id="UP000323000"/>
    </source>
</evidence>
<dbReference type="Pfam" id="PF07727">
    <property type="entry name" value="RVT_2"/>
    <property type="match status" value="1"/>
</dbReference>
<dbReference type="OrthoDB" id="1740642at2759"/>
<dbReference type="InterPro" id="IPR013103">
    <property type="entry name" value="RVT_2"/>
</dbReference>
<accession>A0A5C7HLH0</accession>
<dbReference type="AlphaFoldDB" id="A0A5C7HLH0"/>
<evidence type="ECO:0000313" key="2">
    <source>
        <dbReference type="EMBL" id="TXG57833.1"/>
    </source>
</evidence>
<keyword evidence="3" id="KW-1185">Reference proteome</keyword>
<sequence>MKTEDGGKILIVSLYVDDLIFTSNDESMLVKFKNSIKLEFDMTDSGKMKYFLGVEVLQNSEGIYISQRKYAKEVLERFGMEKSNSVKNPIVPSVRLMKDEE</sequence>
<gene>
    <name evidence="2" type="ORF">EZV62_015662</name>
</gene>